<comment type="caution">
    <text evidence="1">The sequence shown here is derived from an EMBL/GenBank/DDBJ whole genome shotgun (WGS) entry which is preliminary data.</text>
</comment>
<proteinExistence type="predicted"/>
<evidence type="ECO:0000313" key="2">
    <source>
        <dbReference type="Proteomes" id="UP000729402"/>
    </source>
</evidence>
<dbReference type="Proteomes" id="UP000729402">
    <property type="component" value="Unassembled WGS sequence"/>
</dbReference>
<sequence length="173" mass="18321">MDIDPEEDDFDAPSRSQSGQLILYGPLSVTTNLGTGAPTLMDWINKKRVKNSGHKHKASGVGDVTVALVVKANISEDITTDSGESATASDIIMSYDTTARAPSTTVDASHQFITGLVIEVSLASSPRADLGERDIAPIPPTDVISDETNAPIVVDDVPLSDHTRLPDVSVLRI</sequence>
<evidence type="ECO:0000313" key="1">
    <source>
        <dbReference type="EMBL" id="KAG8069371.1"/>
    </source>
</evidence>
<keyword evidence="2" id="KW-1185">Reference proteome</keyword>
<organism evidence="1 2">
    <name type="scientific">Zizania palustris</name>
    <name type="common">Northern wild rice</name>
    <dbReference type="NCBI Taxonomy" id="103762"/>
    <lineage>
        <taxon>Eukaryota</taxon>
        <taxon>Viridiplantae</taxon>
        <taxon>Streptophyta</taxon>
        <taxon>Embryophyta</taxon>
        <taxon>Tracheophyta</taxon>
        <taxon>Spermatophyta</taxon>
        <taxon>Magnoliopsida</taxon>
        <taxon>Liliopsida</taxon>
        <taxon>Poales</taxon>
        <taxon>Poaceae</taxon>
        <taxon>BOP clade</taxon>
        <taxon>Oryzoideae</taxon>
        <taxon>Oryzeae</taxon>
        <taxon>Zizaniinae</taxon>
        <taxon>Zizania</taxon>
    </lineage>
</organism>
<name>A0A8J5S5T9_ZIZPA</name>
<dbReference type="AlphaFoldDB" id="A0A8J5S5T9"/>
<accession>A0A8J5S5T9</accession>
<reference evidence="1" key="1">
    <citation type="journal article" date="2021" name="bioRxiv">
        <title>Whole Genome Assembly and Annotation of Northern Wild Rice, Zizania palustris L., Supports a Whole Genome Duplication in the Zizania Genus.</title>
        <authorList>
            <person name="Haas M."/>
            <person name="Kono T."/>
            <person name="Macchietto M."/>
            <person name="Millas R."/>
            <person name="McGilp L."/>
            <person name="Shao M."/>
            <person name="Duquette J."/>
            <person name="Hirsch C.N."/>
            <person name="Kimball J."/>
        </authorList>
    </citation>
    <scope>NUCLEOTIDE SEQUENCE</scope>
    <source>
        <tissue evidence="1">Fresh leaf tissue</tissue>
    </source>
</reference>
<protein>
    <submittedName>
        <fullName evidence="1">Uncharacterized protein</fullName>
    </submittedName>
</protein>
<gene>
    <name evidence="1" type="ORF">GUJ93_ZPchr0005g16063</name>
</gene>
<reference evidence="1" key="2">
    <citation type="submission" date="2021-02" db="EMBL/GenBank/DDBJ databases">
        <authorList>
            <person name="Kimball J.A."/>
            <person name="Haas M.W."/>
            <person name="Macchietto M."/>
            <person name="Kono T."/>
            <person name="Duquette J."/>
            <person name="Shao M."/>
        </authorList>
    </citation>
    <scope>NUCLEOTIDE SEQUENCE</scope>
    <source>
        <tissue evidence="1">Fresh leaf tissue</tissue>
    </source>
</reference>
<dbReference type="EMBL" id="JAAALK010000284">
    <property type="protein sequence ID" value="KAG8069371.1"/>
    <property type="molecule type" value="Genomic_DNA"/>
</dbReference>